<sequence>MKNTCHMAVHKTTGEFFGGKKNGTHIGYPKRQFLKSAMTNADIKHAEYHFVSLSFDENFTPTLAKEESEQNNAPVSQQQRRDEIVEQAKQYVAEALSDLDVEFIVNIEKRTVVALYRETYLFPDRRIIRGRGIAKCDPNDCFNVHLGKAIALRRA</sequence>
<protein>
    <submittedName>
        <fullName evidence="1">Uncharacterized protein</fullName>
    </submittedName>
</protein>
<keyword evidence="2" id="KW-1185">Reference proteome</keyword>
<dbReference type="EMBL" id="JBBAXC010000001">
    <property type="protein sequence ID" value="MEI5905614.1"/>
    <property type="molecule type" value="Genomic_DNA"/>
</dbReference>
<dbReference type="RefSeq" id="WP_336585030.1">
    <property type="nucleotide sequence ID" value="NZ_JBBAXC010000001.1"/>
</dbReference>
<comment type="caution">
    <text evidence="1">The sequence shown here is derived from an EMBL/GenBank/DDBJ whole genome shotgun (WGS) entry which is preliminary data.</text>
</comment>
<name>A0ABU8H8V2_9BACI</name>
<evidence type="ECO:0000313" key="2">
    <source>
        <dbReference type="Proteomes" id="UP001312865"/>
    </source>
</evidence>
<evidence type="ECO:0000313" key="1">
    <source>
        <dbReference type="EMBL" id="MEI5905614.1"/>
    </source>
</evidence>
<reference evidence="1 2" key="1">
    <citation type="journal article" date="2018" name="J. Microbiol.">
        <title>Bacillus spongiae sp. nov., isolated from sponge of Jeju Island.</title>
        <authorList>
            <person name="Lee G.E."/>
            <person name="Im W.T."/>
            <person name="Park J.S."/>
        </authorList>
    </citation>
    <scope>NUCLEOTIDE SEQUENCE [LARGE SCALE GENOMIC DNA]</scope>
    <source>
        <strain evidence="1 2">135PIL107-10</strain>
    </source>
</reference>
<accession>A0ABU8H8V2</accession>
<proteinExistence type="predicted"/>
<organism evidence="1 2">
    <name type="scientific">Bacillus spongiae</name>
    <dbReference type="NCBI Taxonomy" id="2683610"/>
    <lineage>
        <taxon>Bacteria</taxon>
        <taxon>Bacillati</taxon>
        <taxon>Bacillota</taxon>
        <taxon>Bacilli</taxon>
        <taxon>Bacillales</taxon>
        <taxon>Bacillaceae</taxon>
        <taxon>Bacillus</taxon>
    </lineage>
</organism>
<dbReference type="Proteomes" id="UP001312865">
    <property type="component" value="Unassembled WGS sequence"/>
</dbReference>
<gene>
    <name evidence="1" type="ORF">WAK64_00860</name>
</gene>